<reference evidence="1" key="1">
    <citation type="journal article" date="2021" name="Proc. Natl. Acad. Sci. U.S.A.">
        <title>A Catalog of Tens of Thousands of Viruses from Human Metagenomes Reveals Hidden Associations with Chronic Diseases.</title>
        <authorList>
            <person name="Tisza M.J."/>
            <person name="Buck C.B."/>
        </authorList>
    </citation>
    <scope>NUCLEOTIDE SEQUENCE</scope>
    <source>
        <strain evidence="1">CtZgq1</strain>
    </source>
</reference>
<evidence type="ECO:0000313" key="1">
    <source>
        <dbReference type="EMBL" id="DAD74615.1"/>
    </source>
</evidence>
<protein>
    <submittedName>
        <fullName evidence="1">Uncharacterized protein</fullName>
    </submittedName>
</protein>
<organism evidence="1">
    <name type="scientific">Myoviridae sp. ctZgq1</name>
    <dbReference type="NCBI Taxonomy" id="2826666"/>
    <lineage>
        <taxon>Viruses</taxon>
        <taxon>Duplodnaviria</taxon>
        <taxon>Heunggongvirae</taxon>
        <taxon>Uroviricota</taxon>
        <taxon>Caudoviricetes</taxon>
    </lineage>
</organism>
<name>A0A8S5LXP4_9CAUD</name>
<dbReference type="EMBL" id="BK014762">
    <property type="protein sequence ID" value="DAD74615.1"/>
    <property type="molecule type" value="Genomic_DNA"/>
</dbReference>
<accession>A0A8S5LXP4</accession>
<proteinExistence type="predicted"/>
<sequence length="104" mass="12185">MCEVFEKGWLPVYTRLKGLEKSRYGSYVKSCESCDFFKPVREKDGSWYEACTCNNVLPSDMCTQENGDEYCMWWQPDAINVDIKEGYEQIFLDSIDVMNEIYNG</sequence>